<proteinExistence type="predicted"/>
<reference evidence="3" key="1">
    <citation type="submission" date="2016-04" db="EMBL/GenBank/DDBJ databases">
        <authorList>
            <person name="Evans L.H."/>
            <person name="Alamgir A."/>
            <person name="Owens N."/>
            <person name="Weber N.D."/>
            <person name="Virtaneva K."/>
            <person name="Barbian K."/>
            <person name="Babar A."/>
            <person name="Rosenke K."/>
        </authorList>
    </citation>
    <scope>NUCLEOTIDE SEQUENCE</scope>
    <source>
        <strain evidence="3">92-3</strain>
    </source>
</reference>
<organism evidence="3">
    <name type="scientific">uncultured Citrobacter sp</name>
    <dbReference type="NCBI Taxonomy" id="200446"/>
    <lineage>
        <taxon>Bacteria</taxon>
        <taxon>Pseudomonadati</taxon>
        <taxon>Pseudomonadota</taxon>
        <taxon>Gammaproteobacteria</taxon>
        <taxon>Enterobacterales</taxon>
        <taxon>Enterobacteriaceae</taxon>
        <taxon>Citrobacter</taxon>
        <taxon>environmental samples</taxon>
    </lineage>
</organism>
<keyword evidence="1" id="KW-0812">Transmembrane</keyword>
<accession>A0A212IRX6</accession>
<keyword evidence="1" id="KW-1133">Transmembrane helix</keyword>
<protein>
    <recommendedName>
        <fullName evidence="2">TadE-like domain-containing protein</fullName>
    </recommendedName>
</protein>
<dbReference type="Pfam" id="PF07811">
    <property type="entry name" value="TadE"/>
    <property type="match status" value="1"/>
</dbReference>
<gene>
    <name evidence="3" type="ORF">KM92CIT3_90058</name>
</gene>
<feature type="transmembrane region" description="Helical" evidence="1">
    <location>
        <begin position="12"/>
        <end position="34"/>
    </location>
</feature>
<name>A0A212IRX6_9ENTR</name>
<dbReference type="EMBL" id="FLUB01000021">
    <property type="protein sequence ID" value="SBV69371.1"/>
    <property type="molecule type" value="Genomic_DNA"/>
</dbReference>
<sequence>MSRLRRLFAEEDGAAAIEFAFVIVPFIVSILFIMELCRVIFIMASLDALLANSGNASANIQDPSNPDVVHEYFQNAINESANGWALLTLGKEVEIKTEIASCGYDHNEKEPFVNCSELSNTKNPISIYKIEVPYEPLFFVFPVDIMQEKMTRRIVYIQEANIDRSFKDGY</sequence>
<dbReference type="InterPro" id="IPR012495">
    <property type="entry name" value="TadE-like_dom"/>
</dbReference>
<dbReference type="AlphaFoldDB" id="A0A212IRX6"/>
<feature type="domain" description="TadE-like" evidence="2">
    <location>
        <begin position="13"/>
        <end position="48"/>
    </location>
</feature>
<evidence type="ECO:0000313" key="3">
    <source>
        <dbReference type="EMBL" id="SBV69371.1"/>
    </source>
</evidence>
<evidence type="ECO:0000256" key="1">
    <source>
        <dbReference type="SAM" id="Phobius"/>
    </source>
</evidence>
<evidence type="ECO:0000259" key="2">
    <source>
        <dbReference type="Pfam" id="PF07811"/>
    </source>
</evidence>
<keyword evidence="1" id="KW-0472">Membrane</keyword>